<evidence type="ECO:0000259" key="6">
    <source>
        <dbReference type="PROSITE" id="PS51733"/>
    </source>
</evidence>
<evidence type="ECO:0000313" key="8">
    <source>
        <dbReference type="Proteomes" id="UP000053467"/>
    </source>
</evidence>
<dbReference type="SUPFAM" id="SSF46785">
    <property type="entry name" value="Winged helix' DNA-binding domain"/>
    <property type="match status" value="1"/>
</dbReference>
<dbReference type="Pfam" id="PF03099">
    <property type="entry name" value="BPL_LplA_LipB"/>
    <property type="match status" value="1"/>
</dbReference>
<dbReference type="EC" id="6.3.4.15" evidence="5"/>
<dbReference type="GO" id="GO:0003677">
    <property type="term" value="F:DNA binding"/>
    <property type="evidence" value="ECO:0007669"/>
    <property type="project" value="UniProtKB-UniRule"/>
</dbReference>
<evidence type="ECO:0000256" key="5">
    <source>
        <dbReference type="HAMAP-Rule" id="MF_00978"/>
    </source>
</evidence>
<evidence type="ECO:0000256" key="4">
    <source>
        <dbReference type="ARBA" id="ARBA00023267"/>
    </source>
</evidence>
<sequence>MTEMKVISLDIPVLPLLSEENFISGEKLSSELSLSRVAVWKQIQKLKQLGYHISTDARKGYRIISRPDILFPYEIYQNLSTAYIGQVIYYFPQLESTNIIAKQKVLNREEKVPEGTIIIAEQQNAGKGRLGKKWFSPPGGIWLSLILYPKLTPSYMPIITLMTAIVVAKIISALIPTIKVQIKWPNDVLIDGKKVCGILTEMSVVAKNIGWVIVGIGINVNNNLSEFPEDIQRNSISLKAVTGKEIPRRKLVQHLCVEFENQYERYKKDGFLFILEEWKKYNDTIGRIIEVDVGNRVIAGEAIDINDKGALILKTEDGKSLEIISGTILRYY</sequence>
<comment type="catalytic activity">
    <reaction evidence="5">
        <text>biotin + L-lysyl-[protein] + ATP = N(6)-biotinyl-L-lysyl-[protein] + AMP + diphosphate + H(+)</text>
        <dbReference type="Rhea" id="RHEA:11756"/>
        <dbReference type="Rhea" id="RHEA-COMP:9752"/>
        <dbReference type="Rhea" id="RHEA-COMP:10505"/>
        <dbReference type="ChEBI" id="CHEBI:15378"/>
        <dbReference type="ChEBI" id="CHEBI:29969"/>
        <dbReference type="ChEBI" id="CHEBI:30616"/>
        <dbReference type="ChEBI" id="CHEBI:33019"/>
        <dbReference type="ChEBI" id="CHEBI:57586"/>
        <dbReference type="ChEBI" id="CHEBI:83144"/>
        <dbReference type="ChEBI" id="CHEBI:456215"/>
        <dbReference type="EC" id="6.3.4.15"/>
    </reaction>
</comment>
<keyword evidence="2 5" id="KW-0547">Nucleotide-binding</keyword>
<dbReference type="InterPro" id="IPR013196">
    <property type="entry name" value="HTH_11"/>
</dbReference>
<dbReference type="InterPro" id="IPR045864">
    <property type="entry name" value="aa-tRNA-synth_II/BPL/LPL"/>
</dbReference>
<gene>
    <name evidence="5" type="primary">birA</name>
    <name evidence="7" type="ORF">XE03_1908</name>
</gene>
<organism evidence="7 8">
    <name type="scientific">candidate division TA06 bacterium 34_109</name>
    <dbReference type="NCBI Taxonomy" id="1635277"/>
    <lineage>
        <taxon>Bacteria</taxon>
        <taxon>Bacteria division TA06</taxon>
    </lineage>
</organism>
<dbReference type="PATRIC" id="fig|1635277.3.peg.793"/>
<feature type="binding site" evidence="5">
    <location>
        <position position="123"/>
    </location>
    <ligand>
        <name>biotin</name>
        <dbReference type="ChEBI" id="CHEBI:57586"/>
    </ligand>
</feature>
<dbReference type="InterPro" id="IPR003142">
    <property type="entry name" value="BPL_C"/>
</dbReference>
<evidence type="ECO:0000256" key="1">
    <source>
        <dbReference type="ARBA" id="ARBA00022598"/>
    </source>
</evidence>
<dbReference type="Gene3D" id="1.10.10.10">
    <property type="entry name" value="Winged helix-like DNA-binding domain superfamily/Winged helix DNA-binding domain"/>
    <property type="match status" value="1"/>
</dbReference>
<comment type="caution">
    <text evidence="7">The sequence shown here is derived from an EMBL/GenBank/DDBJ whole genome shotgun (WGS) entry which is preliminary data.</text>
</comment>
<dbReference type="GO" id="GO:0004077">
    <property type="term" value="F:biotin--[biotin carboxyl-carrier protein] ligase activity"/>
    <property type="evidence" value="ECO:0007669"/>
    <property type="project" value="UniProtKB-UniRule"/>
</dbReference>
<evidence type="ECO:0000256" key="3">
    <source>
        <dbReference type="ARBA" id="ARBA00022840"/>
    </source>
</evidence>
<comment type="similarity">
    <text evidence="5">Belongs to the biotin--protein ligase family.</text>
</comment>
<keyword evidence="5" id="KW-0804">Transcription</keyword>
<dbReference type="GO" id="GO:0006355">
    <property type="term" value="P:regulation of DNA-templated transcription"/>
    <property type="evidence" value="ECO:0007669"/>
    <property type="project" value="UniProtKB-UniRule"/>
</dbReference>
<proteinExistence type="inferred from homology"/>
<dbReference type="PANTHER" id="PTHR12835">
    <property type="entry name" value="BIOTIN PROTEIN LIGASE"/>
    <property type="match status" value="1"/>
</dbReference>
<keyword evidence="1 5" id="KW-0436">Ligase</keyword>
<evidence type="ECO:0000313" key="7">
    <source>
        <dbReference type="EMBL" id="KUK85754.1"/>
    </source>
</evidence>
<dbReference type="Pfam" id="PF02237">
    <property type="entry name" value="BPL_C"/>
    <property type="match status" value="1"/>
</dbReference>
<dbReference type="Gene3D" id="2.30.30.100">
    <property type="match status" value="1"/>
</dbReference>
<dbReference type="CDD" id="cd16442">
    <property type="entry name" value="BPL"/>
    <property type="match status" value="1"/>
</dbReference>
<dbReference type="Pfam" id="PF08279">
    <property type="entry name" value="HTH_11"/>
    <property type="match status" value="1"/>
</dbReference>
<feature type="DNA-binding region" description="H-T-H motif" evidence="5">
    <location>
        <begin position="25"/>
        <end position="44"/>
    </location>
</feature>
<feature type="binding site" evidence="5">
    <location>
        <begin position="96"/>
        <end position="98"/>
    </location>
    <ligand>
        <name>biotin</name>
        <dbReference type="ChEBI" id="CHEBI:57586"/>
    </ligand>
</feature>
<feature type="binding site" evidence="5">
    <location>
        <position position="194"/>
    </location>
    <ligand>
        <name>biotin</name>
        <dbReference type="ChEBI" id="CHEBI:57586"/>
    </ligand>
</feature>
<dbReference type="InterPro" id="IPR004143">
    <property type="entry name" value="BPL_LPL_catalytic"/>
</dbReference>
<dbReference type="GO" id="GO:0005737">
    <property type="term" value="C:cytoplasm"/>
    <property type="evidence" value="ECO:0007669"/>
    <property type="project" value="TreeGrafter"/>
</dbReference>
<dbReference type="InterPro" id="IPR004408">
    <property type="entry name" value="Biotin_CoA_COase_ligase"/>
</dbReference>
<keyword evidence="5" id="KW-0238">DNA-binding</keyword>
<protein>
    <recommendedName>
        <fullName evidence="5">Bifunctional ligase/repressor BirA</fullName>
    </recommendedName>
    <alternativeName>
        <fullName evidence="5">Biotin--[acetyl-CoA-carboxylase] ligase</fullName>
        <ecNumber evidence="5">6.3.4.15</ecNumber>
    </alternativeName>
    <alternativeName>
        <fullName evidence="5">Biotin--protein ligase</fullName>
    </alternativeName>
    <alternativeName>
        <fullName evidence="5">Biotin-[acetyl-CoA carboxylase] synthetase</fullName>
    </alternativeName>
</protein>
<dbReference type="SUPFAM" id="SSF50037">
    <property type="entry name" value="C-terminal domain of transcriptional repressors"/>
    <property type="match status" value="1"/>
</dbReference>
<dbReference type="HAMAP" id="MF_00978">
    <property type="entry name" value="Bifunct_BirA"/>
    <property type="match status" value="1"/>
</dbReference>
<dbReference type="AlphaFoldDB" id="A0A101HZR3"/>
<dbReference type="GO" id="GO:0005524">
    <property type="term" value="F:ATP binding"/>
    <property type="evidence" value="ECO:0007669"/>
    <property type="project" value="UniProtKB-UniRule"/>
</dbReference>
<dbReference type="EMBL" id="LGGX01000044">
    <property type="protein sequence ID" value="KUK85754.1"/>
    <property type="molecule type" value="Genomic_DNA"/>
</dbReference>
<feature type="domain" description="BPL/LPL catalytic" evidence="6">
    <location>
        <begin position="73"/>
        <end position="267"/>
    </location>
</feature>
<comment type="function">
    <text evidence="5">Acts both as a biotin--[acetyl-CoA-carboxylase] ligase and a repressor.</text>
</comment>
<reference evidence="8" key="1">
    <citation type="journal article" date="2015" name="MBio">
        <title>Genome-Resolved Metagenomic Analysis Reveals Roles for Candidate Phyla and Other Microbial Community Members in Biogeochemical Transformations in Oil Reservoirs.</title>
        <authorList>
            <person name="Hu P."/>
            <person name="Tom L."/>
            <person name="Singh A."/>
            <person name="Thomas B.C."/>
            <person name="Baker B.J."/>
            <person name="Piceno Y.M."/>
            <person name="Andersen G.L."/>
            <person name="Banfield J.F."/>
        </authorList>
    </citation>
    <scope>NUCLEOTIDE SEQUENCE [LARGE SCALE GENOMIC DNA]</scope>
</reference>
<dbReference type="PROSITE" id="PS51733">
    <property type="entry name" value="BPL_LPL_CATALYTIC"/>
    <property type="match status" value="1"/>
</dbReference>
<keyword evidence="5" id="KW-0678">Repressor</keyword>
<dbReference type="Proteomes" id="UP000053467">
    <property type="component" value="Unassembled WGS sequence"/>
</dbReference>
<dbReference type="InterPro" id="IPR036390">
    <property type="entry name" value="WH_DNA-bd_sf"/>
</dbReference>
<dbReference type="SUPFAM" id="SSF55681">
    <property type="entry name" value="Class II aaRS and biotin synthetases"/>
    <property type="match status" value="1"/>
</dbReference>
<dbReference type="InterPro" id="IPR008988">
    <property type="entry name" value="Transcriptional_repressor_C"/>
</dbReference>
<name>A0A101HZR3_UNCT6</name>
<keyword evidence="5" id="KW-0805">Transcription regulation</keyword>
<dbReference type="Gene3D" id="3.30.930.10">
    <property type="entry name" value="Bira Bifunctional Protein, Domain 2"/>
    <property type="match status" value="1"/>
</dbReference>
<accession>A0A101HZR3</accession>
<dbReference type="InterPro" id="IPR036388">
    <property type="entry name" value="WH-like_DNA-bd_sf"/>
</dbReference>
<keyword evidence="4 5" id="KW-0092">Biotin</keyword>
<dbReference type="PANTHER" id="PTHR12835:SF5">
    <property type="entry name" value="BIOTIN--PROTEIN LIGASE"/>
    <property type="match status" value="1"/>
</dbReference>
<keyword evidence="3 5" id="KW-0067">ATP-binding</keyword>
<comment type="caution">
    <text evidence="5">Lacks conserved residue(s) required for the propagation of feature annotation.</text>
</comment>
<evidence type="ECO:0000256" key="2">
    <source>
        <dbReference type="ARBA" id="ARBA00022741"/>
    </source>
</evidence>
<dbReference type="InterPro" id="IPR030855">
    <property type="entry name" value="Bifunct_BirA"/>
</dbReference>
<dbReference type="NCBIfam" id="TIGR00121">
    <property type="entry name" value="birA_ligase"/>
    <property type="match status" value="1"/>
</dbReference>